<dbReference type="PRINTS" id="PR00447">
    <property type="entry name" value="NATRESASSCMP"/>
</dbReference>
<dbReference type="PANTHER" id="PTHR11706">
    <property type="entry name" value="SOLUTE CARRIER PROTEIN FAMILY 11 MEMBER"/>
    <property type="match status" value="1"/>
</dbReference>
<dbReference type="OrthoDB" id="409173at2759"/>
<dbReference type="PANTHER" id="PTHR11706:SF101">
    <property type="entry name" value="MANGANESE TRANSPORTER SMF1"/>
    <property type="match status" value="1"/>
</dbReference>
<keyword evidence="2 5" id="KW-0812">Transmembrane</keyword>
<name>A0A166EYZ8_9AGAM</name>
<gene>
    <name evidence="6" type="ORF">SISSUDRAFT_1060608</name>
</gene>
<feature type="transmembrane region" description="Helical" evidence="5">
    <location>
        <begin position="325"/>
        <end position="350"/>
    </location>
</feature>
<evidence type="ECO:0000256" key="1">
    <source>
        <dbReference type="ARBA" id="ARBA00004141"/>
    </source>
</evidence>
<dbReference type="NCBIfam" id="TIGR01197">
    <property type="entry name" value="nramp"/>
    <property type="match status" value="1"/>
</dbReference>
<feature type="transmembrane region" description="Helical" evidence="5">
    <location>
        <begin position="498"/>
        <end position="521"/>
    </location>
</feature>
<comment type="subcellular location">
    <subcellularLocation>
        <location evidence="1">Membrane</location>
        <topology evidence="1">Multi-pass membrane protein</topology>
    </subcellularLocation>
</comment>
<organism evidence="6 7">
    <name type="scientific">Sistotremastrum suecicum HHB10207 ss-3</name>
    <dbReference type="NCBI Taxonomy" id="1314776"/>
    <lineage>
        <taxon>Eukaryota</taxon>
        <taxon>Fungi</taxon>
        <taxon>Dikarya</taxon>
        <taxon>Basidiomycota</taxon>
        <taxon>Agaricomycotina</taxon>
        <taxon>Agaricomycetes</taxon>
        <taxon>Sistotremastrales</taxon>
        <taxon>Sistotremastraceae</taxon>
        <taxon>Sistotremastrum</taxon>
    </lineage>
</organism>
<feature type="transmembrane region" description="Helical" evidence="5">
    <location>
        <begin position="68"/>
        <end position="87"/>
    </location>
</feature>
<dbReference type="STRING" id="1314776.A0A166EYZ8"/>
<dbReference type="GO" id="GO:0015086">
    <property type="term" value="F:cadmium ion transmembrane transporter activity"/>
    <property type="evidence" value="ECO:0007669"/>
    <property type="project" value="TreeGrafter"/>
</dbReference>
<feature type="transmembrane region" description="Helical" evidence="5">
    <location>
        <begin position="233"/>
        <end position="253"/>
    </location>
</feature>
<reference evidence="6 7" key="1">
    <citation type="journal article" date="2016" name="Mol. Biol. Evol.">
        <title>Comparative Genomics of Early-Diverging Mushroom-Forming Fungi Provides Insights into the Origins of Lignocellulose Decay Capabilities.</title>
        <authorList>
            <person name="Nagy L.G."/>
            <person name="Riley R."/>
            <person name="Tritt A."/>
            <person name="Adam C."/>
            <person name="Daum C."/>
            <person name="Floudas D."/>
            <person name="Sun H."/>
            <person name="Yadav J.S."/>
            <person name="Pangilinan J."/>
            <person name="Larsson K.H."/>
            <person name="Matsuura K."/>
            <person name="Barry K."/>
            <person name="Labutti K."/>
            <person name="Kuo R."/>
            <person name="Ohm R.A."/>
            <person name="Bhattacharya S.S."/>
            <person name="Shirouzu T."/>
            <person name="Yoshinaga Y."/>
            <person name="Martin F.M."/>
            <person name="Grigoriev I.V."/>
            <person name="Hibbett D.S."/>
        </authorList>
    </citation>
    <scope>NUCLEOTIDE SEQUENCE [LARGE SCALE GENOMIC DNA]</scope>
    <source>
        <strain evidence="6 7">HHB10207 ss-3</strain>
    </source>
</reference>
<dbReference type="Pfam" id="PF01566">
    <property type="entry name" value="Nramp"/>
    <property type="match status" value="2"/>
</dbReference>
<evidence type="ECO:0000313" key="6">
    <source>
        <dbReference type="EMBL" id="KZT40102.1"/>
    </source>
</evidence>
<keyword evidence="4 5" id="KW-0472">Membrane</keyword>
<keyword evidence="7" id="KW-1185">Reference proteome</keyword>
<dbReference type="GO" id="GO:0005384">
    <property type="term" value="F:manganese ion transmembrane transporter activity"/>
    <property type="evidence" value="ECO:0007669"/>
    <property type="project" value="TreeGrafter"/>
</dbReference>
<feature type="transmembrane region" description="Helical" evidence="5">
    <location>
        <begin position="119"/>
        <end position="138"/>
    </location>
</feature>
<feature type="transmembrane region" description="Helical" evidence="5">
    <location>
        <begin position="189"/>
        <end position="213"/>
    </location>
</feature>
<dbReference type="InterPro" id="IPR001046">
    <property type="entry name" value="NRAMP_fam"/>
</dbReference>
<dbReference type="GO" id="GO:0034755">
    <property type="term" value="P:iron ion transmembrane transport"/>
    <property type="evidence" value="ECO:0007669"/>
    <property type="project" value="TreeGrafter"/>
</dbReference>
<evidence type="ECO:0000256" key="3">
    <source>
        <dbReference type="ARBA" id="ARBA00022989"/>
    </source>
</evidence>
<keyword evidence="3 5" id="KW-1133">Transmembrane helix</keyword>
<dbReference type="GO" id="GO:0005886">
    <property type="term" value="C:plasma membrane"/>
    <property type="evidence" value="ECO:0007669"/>
    <property type="project" value="TreeGrafter"/>
</dbReference>
<accession>A0A166EYZ8</accession>
<evidence type="ECO:0000256" key="2">
    <source>
        <dbReference type="ARBA" id="ARBA00022692"/>
    </source>
</evidence>
<sequence>MSSELSEQRDQQERPHLVPKPLRPWTRVRKIGHAVAHHCTKHVGAGIIASVAYFDPGNWSVDLQAGSLYGYKLLFVVLLSGLGAVVLQIMSARLGCVTGLDLATHCRILLKNHPRHPRLVRFFVLYPLYAFAQIAIIATDLAELLGSAIGLSLLIPSLPLYGAVLITAVDIFLILLIGDPGSKKSPVRLFEASIIAMVMVVFSCFVVLIVKVQPHWPTVFDGFLPSKALTKPSALYTAIGILGATVMPHALFLGSSLATLDRVSPEEAELPAPPSRPQRNPARYLKSLFAVRKADNFSSPLRHGDFQNNSLSFVRAHLIHGVIDVAMSLLGFAVVINSAILILAGAVFFYDVDPSMRGTNGPASLFDAYDLIAMRIGKPAAVVFAIALLASGQSASITATLSGQIVSEGFLEFKMSPFLTRFITRTIALLPATLVAAVVGRDGLNAVLVASQVVLSLVLPFIVFPLVFLTSSSYIMRVKAEDKSEPDLNFANGRIMKYLGYLIFVVVLAANVYAIISLIVYGDMGLAN</sequence>
<dbReference type="Proteomes" id="UP000076798">
    <property type="component" value="Unassembled WGS sequence"/>
</dbReference>
<feature type="transmembrane region" description="Helical" evidence="5">
    <location>
        <begin position="422"/>
        <end position="440"/>
    </location>
</feature>
<feature type="transmembrane region" description="Helical" evidence="5">
    <location>
        <begin position="158"/>
        <end position="177"/>
    </location>
</feature>
<feature type="transmembrane region" description="Helical" evidence="5">
    <location>
        <begin position="446"/>
        <end position="469"/>
    </location>
</feature>
<dbReference type="EMBL" id="KV428037">
    <property type="protein sequence ID" value="KZT40102.1"/>
    <property type="molecule type" value="Genomic_DNA"/>
</dbReference>
<dbReference type="NCBIfam" id="NF037982">
    <property type="entry name" value="Nramp_1"/>
    <property type="match status" value="1"/>
</dbReference>
<dbReference type="AlphaFoldDB" id="A0A166EYZ8"/>
<dbReference type="GO" id="GO:0030026">
    <property type="term" value="P:intracellular manganese ion homeostasis"/>
    <property type="evidence" value="ECO:0007669"/>
    <property type="project" value="TreeGrafter"/>
</dbReference>
<evidence type="ECO:0000256" key="4">
    <source>
        <dbReference type="ARBA" id="ARBA00023136"/>
    </source>
</evidence>
<evidence type="ECO:0000313" key="7">
    <source>
        <dbReference type="Proteomes" id="UP000076798"/>
    </source>
</evidence>
<protein>
    <submittedName>
        <fullName evidence="6">Natural resistance-associated macrophage protein</fullName>
    </submittedName>
</protein>
<proteinExistence type="predicted"/>
<evidence type="ECO:0000256" key="5">
    <source>
        <dbReference type="SAM" id="Phobius"/>
    </source>
</evidence>